<name>A0A178ZUJ1_9EURO</name>
<accession>A0A178ZUJ1</accession>
<proteinExistence type="predicted"/>
<dbReference type="EMBL" id="LVYI01000002">
    <property type="protein sequence ID" value="OAP63417.1"/>
    <property type="molecule type" value="Genomic_DNA"/>
</dbReference>
<keyword evidence="2" id="KW-1185">Reference proteome</keyword>
<dbReference type="AlphaFoldDB" id="A0A178ZUJ1"/>
<organism evidence="1 2">
    <name type="scientific">Fonsecaea erecta</name>
    <dbReference type="NCBI Taxonomy" id="1367422"/>
    <lineage>
        <taxon>Eukaryota</taxon>
        <taxon>Fungi</taxon>
        <taxon>Dikarya</taxon>
        <taxon>Ascomycota</taxon>
        <taxon>Pezizomycotina</taxon>
        <taxon>Eurotiomycetes</taxon>
        <taxon>Chaetothyriomycetidae</taxon>
        <taxon>Chaetothyriales</taxon>
        <taxon>Herpotrichiellaceae</taxon>
        <taxon>Fonsecaea</taxon>
    </lineage>
</organism>
<dbReference type="Proteomes" id="UP000078343">
    <property type="component" value="Unassembled WGS sequence"/>
</dbReference>
<dbReference type="OrthoDB" id="4139103at2759"/>
<evidence type="ECO:0000313" key="2">
    <source>
        <dbReference type="Proteomes" id="UP000078343"/>
    </source>
</evidence>
<sequence>MTTAAYLGAALCYDAAHVGVYESACVDANPEGNWYGINGRQFNCKGILMYNFYVGLYDAGETAQCVCKFANTADGWAFDGHWGPCNGACVAAKYACDGNTPYVVVSDSDAADAVVKRATPTNATSGSTPSSSSTSFAAPRTVGNWKTALCVVATTLVSVLVSHIA</sequence>
<evidence type="ECO:0000313" key="1">
    <source>
        <dbReference type="EMBL" id="OAP63417.1"/>
    </source>
</evidence>
<gene>
    <name evidence="1" type="ORF">AYL99_02644</name>
</gene>
<dbReference type="GeneID" id="30006814"/>
<comment type="caution">
    <text evidence="1">The sequence shown here is derived from an EMBL/GenBank/DDBJ whole genome shotgun (WGS) entry which is preliminary data.</text>
</comment>
<reference evidence="1 2" key="1">
    <citation type="submission" date="2016-04" db="EMBL/GenBank/DDBJ databases">
        <title>Draft genome of Fonsecaea erecta CBS 125763.</title>
        <authorList>
            <person name="Weiss V.A."/>
            <person name="Vicente V.A."/>
            <person name="Raittz R.T."/>
            <person name="Moreno L.F."/>
            <person name="De Souza E.M."/>
            <person name="Pedrosa F.O."/>
            <person name="Steffens M.B."/>
            <person name="Faoro H."/>
            <person name="Tadra-Sfeir M.Z."/>
            <person name="Najafzadeh M.J."/>
            <person name="Felipe M.S."/>
            <person name="Teixeira M."/>
            <person name="Sun J."/>
            <person name="Xi L."/>
            <person name="Gomes R."/>
            <person name="De Azevedo C.M."/>
            <person name="Salgado C.G."/>
            <person name="Da Silva M.B."/>
            <person name="Nascimento M.F."/>
            <person name="Queiroz-Telles F."/>
            <person name="Attili D.S."/>
            <person name="Gorbushina A."/>
        </authorList>
    </citation>
    <scope>NUCLEOTIDE SEQUENCE [LARGE SCALE GENOMIC DNA]</scope>
    <source>
        <strain evidence="1 2">CBS 125763</strain>
    </source>
</reference>
<dbReference type="RefSeq" id="XP_018696784.1">
    <property type="nucleotide sequence ID" value="XM_018834160.1"/>
</dbReference>
<protein>
    <submittedName>
        <fullName evidence="1">Uncharacterized protein</fullName>
    </submittedName>
</protein>